<feature type="compositionally biased region" description="Acidic residues" evidence="10">
    <location>
        <begin position="404"/>
        <end position="424"/>
    </location>
</feature>
<evidence type="ECO:0000256" key="10">
    <source>
        <dbReference type="SAM" id="MobiDB-lite"/>
    </source>
</evidence>
<feature type="domain" description="Peptidase M13 C-terminal" evidence="12">
    <location>
        <begin position="759"/>
        <end position="970"/>
    </location>
</feature>
<evidence type="ECO:0000256" key="2">
    <source>
        <dbReference type="ARBA" id="ARBA00004401"/>
    </source>
</evidence>
<dbReference type="GeneID" id="117242765"/>
<comment type="subcellular location">
    <subcellularLocation>
        <location evidence="2">Cell membrane</location>
        <topology evidence="2">Single-pass type II membrane protein</topology>
    </subcellularLocation>
</comment>
<keyword evidence="5" id="KW-0479">Metal-binding</keyword>
<dbReference type="PROSITE" id="PS51885">
    <property type="entry name" value="NEPRILYSIN"/>
    <property type="match status" value="1"/>
</dbReference>
<gene>
    <name evidence="15" type="primary">LOC117242765</name>
</gene>
<keyword evidence="9" id="KW-0175">Coiled coil</keyword>
<organism evidence="14 15">
    <name type="scientific">Bombus vosnesenskii</name>
    <dbReference type="NCBI Taxonomy" id="207650"/>
    <lineage>
        <taxon>Eukaryota</taxon>
        <taxon>Metazoa</taxon>
        <taxon>Ecdysozoa</taxon>
        <taxon>Arthropoda</taxon>
        <taxon>Hexapoda</taxon>
        <taxon>Insecta</taxon>
        <taxon>Pterygota</taxon>
        <taxon>Neoptera</taxon>
        <taxon>Endopterygota</taxon>
        <taxon>Hymenoptera</taxon>
        <taxon>Apocrita</taxon>
        <taxon>Aculeata</taxon>
        <taxon>Apoidea</taxon>
        <taxon>Anthophila</taxon>
        <taxon>Apidae</taxon>
        <taxon>Bombus</taxon>
        <taxon>Pyrobombus</taxon>
    </lineage>
</organism>
<evidence type="ECO:0000256" key="1">
    <source>
        <dbReference type="ARBA" id="ARBA00001947"/>
    </source>
</evidence>
<dbReference type="PANTHER" id="PTHR11733:SF133">
    <property type="entry name" value="PHOSPHATE-REGULATING NEUTRAL ENDOPEPTIDASE PHEX"/>
    <property type="match status" value="1"/>
</dbReference>
<dbReference type="SUPFAM" id="SSF55486">
    <property type="entry name" value="Metalloproteases ('zincins'), catalytic domain"/>
    <property type="match status" value="2"/>
</dbReference>
<evidence type="ECO:0000256" key="11">
    <source>
        <dbReference type="SAM" id="SignalP"/>
    </source>
</evidence>
<dbReference type="RefSeq" id="XP_033365574.1">
    <property type="nucleotide sequence ID" value="XM_033509683.1"/>
</dbReference>
<feature type="chain" id="PRO_5026934517" evidence="11">
    <location>
        <begin position="20"/>
        <end position="972"/>
    </location>
</feature>
<dbReference type="Gene3D" id="3.40.390.10">
    <property type="entry name" value="Collagenase (Catalytic Domain)"/>
    <property type="match status" value="2"/>
</dbReference>
<keyword evidence="14" id="KW-1185">Reference proteome</keyword>
<dbReference type="CDD" id="cd08662">
    <property type="entry name" value="M13"/>
    <property type="match status" value="1"/>
</dbReference>
<feature type="compositionally biased region" description="Basic and acidic residues" evidence="10">
    <location>
        <begin position="335"/>
        <end position="352"/>
    </location>
</feature>
<feature type="region of interest" description="Disordered" evidence="10">
    <location>
        <begin position="335"/>
        <end position="459"/>
    </location>
</feature>
<protein>
    <submittedName>
        <fullName evidence="15">Membrane metallo-endopeptidase-like 1</fullName>
    </submittedName>
</protein>
<accession>A0A6J3LNR2</accession>
<feature type="region of interest" description="Disordered" evidence="10">
    <location>
        <begin position="234"/>
        <end position="257"/>
    </location>
</feature>
<evidence type="ECO:0000313" key="15">
    <source>
        <dbReference type="RefSeq" id="XP_033365574.1"/>
    </source>
</evidence>
<feature type="compositionally biased region" description="Acidic residues" evidence="10">
    <location>
        <begin position="433"/>
        <end position="452"/>
    </location>
</feature>
<comment type="similarity">
    <text evidence="3">Belongs to the peptidase M13 family.</text>
</comment>
<evidence type="ECO:0000256" key="3">
    <source>
        <dbReference type="ARBA" id="ARBA00007357"/>
    </source>
</evidence>
<comment type="cofactor">
    <cofactor evidence="1">
        <name>Zn(2+)</name>
        <dbReference type="ChEBI" id="CHEBI:29105"/>
    </cofactor>
</comment>
<feature type="coiled-coil region" evidence="9">
    <location>
        <begin position="514"/>
        <end position="541"/>
    </location>
</feature>
<dbReference type="Pfam" id="PF05649">
    <property type="entry name" value="Peptidase_M13_N"/>
    <property type="match status" value="2"/>
</dbReference>
<dbReference type="InterPro" id="IPR024079">
    <property type="entry name" value="MetalloPept_cat_dom_sf"/>
</dbReference>
<evidence type="ECO:0000256" key="5">
    <source>
        <dbReference type="ARBA" id="ARBA00022723"/>
    </source>
</evidence>
<dbReference type="KEGG" id="bvk:117242765"/>
<dbReference type="GO" id="GO:0004222">
    <property type="term" value="F:metalloendopeptidase activity"/>
    <property type="evidence" value="ECO:0007669"/>
    <property type="project" value="InterPro"/>
</dbReference>
<evidence type="ECO:0000259" key="12">
    <source>
        <dbReference type="Pfam" id="PF01431"/>
    </source>
</evidence>
<feature type="compositionally biased region" description="Basic and acidic residues" evidence="10">
    <location>
        <begin position="240"/>
        <end position="255"/>
    </location>
</feature>
<dbReference type="AlphaFoldDB" id="A0A6J3LNR2"/>
<evidence type="ECO:0000259" key="13">
    <source>
        <dbReference type="Pfam" id="PF05649"/>
    </source>
</evidence>
<dbReference type="InterPro" id="IPR008753">
    <property type="entry name" value="Peptidase_M13_N"/>
</dbReference>
<keyword evidence="8" id="KW-0482">Metalloprotease</keyword>
<dbReference type="InterPro" id="IPR018497">
    <property type="entry name" value="Peptidase_M13_C"/>
</dbReference>
<dbReference type="Gene3D" id="1.10.1380.10">
    <property type="entry name" value="Neutral endopeptidase , domain2"/>
    <property type="match status" value="2"/>
</dbReference>
<feature type="domain" description="Peptidase M13 N-terminal" evidence="13">
    <location>
        <begin position="69"/>
        <end position="213"/>
    </location>
</feature>
<dbReference type="GO" id="GO:0046872">
    <property type="term" value="F:metal ion binding"/>
    <property type="evidence" value="ECO:0007669"/>
    <property type="project" value="UniProtKB-KW"/>
</dbReference>
<evidence type="ECO:0000313" key="14">
    <source>
        <dbReference type="Proteomes" id="UP000504631"/>
    </source>
</evidence>
<evidence type="ECO:0000256" key="7">
    <source>
        <dbReference type="ARBA" id="ARBA00022833"/>
    </source>
</evidence>
<evidence type="ECO:0000256" key="4">
    <source>
        <dbReference type="ARBA" id="ARBA00022670"/>
    </source>
</evidence>
<evidence type="ECO:0000256" key="9">
    <source>
        <dbReference type="SAM" id="Coils"/>
    </source>
</evidence>
<name>A0A6J3LNR2_9HYME</name>
<keyword evidence="6" id="KW-0378">Hydrolase</keyword>
<keyword evidence="7" id="KW-0862">Zinc</keyword>
<keyword evidence="4" id="KW-0645">Protease</keyword>
<evidence type="ECO:0000256" key="8">
    <source>
        <dbReference type="ARBA" id="ARBA00023049"/>
    </source>
</evidence>
<dbReference type="InterPro" id="IPR000718">
    <property type="entry name" value="Peptidase_M13"/>
</dbReference>
<reference evidence="15" key="1">
    <citation type="submission" date="2025-08" db="UniProtKB">
        <authorList>
            <consortium name="RefSeq"/>
        </authorList>
    </citation>
    <scope>IDENTIFICATION</scope>
    <source>
        <tissue evidence="15">Muscle</tissue>
    </source>
</reference>
<evidence type="ECO:0000256" key="6">
    <source>
        <dbReference type="ARBA" id="ARBA00022801"/>
    </source>
</evidence>
<keyword evidence="11" id="KW-0732">Signal</keyword>
<dbReference type="Pfam" id="PF01431">
    <property type="entry name" value="Peptidase_M13"/>
    <property type="match status" value="1"/>
</dbReference>
<proteinExistence type="inferred from homology"/>
<dbReference type="GO" id="GO:0005886">
    <property type="term" value="C:plasma membrane"/>
    <property type="evidence" value="ECO:0007669"/>
    <property type="project" value="UniProtKB-SubCell"/>
</dbReference>
<dbReference type="GO" id="GO:0016485">
    <property type="term" value="P:protein processing"/>
    <property type="evidence" value="ECO:0007669"/>
    <property type="project" value="TreeGrafter"/>
</dbReference>
<dbReference type="Proteomes" id="UP000504631">
    <property type="component" value="Unplaced"/>
</dbReference>
<dbReference type="InterPro" id="IPR042089">
    <property type="entry name" value="Peptidase_M13_dom_2"/>
</dbReference>
<sequence length="972" mass="113388">MKFTWIIVFLAAIAADVNGILNKSFGLRWLLSVSTEESKLKEERPLCLTQQCKYLAKSLRESMNQSVNPCEDFYEYSCGNWPRHNPLPVDENRWNFLVKAERKVDDRLKEIMEEEAKPDDLRATKFAKMVFKACLDTDEIERIGLQPLVSTMWRTGGWPLIMEKDEWDQEIYKWQIVDDYYARLTGLNSFHDVQVPMRYLIYNKRSRLFVDTPRLSAKVDRLLDFDEIYVANSEEDDHEEGSQERGSEEWPRSKEDDEFEVLEEKIVKKNINNCTIHRERISEKIKTMKKHVIEIQLEEGTKGAVMQAKVDNKRRYLERIVKSWEHELIYKSDSVEKPTETNSGKNHERMEDTNNDLYFDDDDNESEGISADRAEYNSGGKIDENDEENDNSNNAASGSGSGDYEWDDEDDNGSGDYERDDEDSSGNGSGDYKDDDNENRDDDDSDNSDNYDETNKKDMEVENKRKMYAEYILNVSIALSEARGVSIPRERLLEDIGDLLKFQIRLLTYIHKYKKALTAELKALQNRYDALKARTENGKINWITKIKDAFATGGMEIPDDYVLTSADGYIKALTKLLDRTPSRIIVNYIHWNFLSKVIHATTKKMRELYYNWDGKVPIRRTNYCVEEMNAVNILGYEYAKRYLPEEVLQAASDTVNEIQREVEYRVKNSTWVDIEVGDIILDKLIYAKKQIEYPKSYRNITVMKGHFRGVSASKSHFENMLSIMRYKKWRNLKTLFSEKDASEAFEERTSDNFNPLLVNTMFSPWQNSVQITAANFQQLLFDFRQPWYTSYGIIGLVVSHQINHGFSIIDRMFDKDDDITIWSRKMKDAYHKTAQCFKNQFTRYGVLEKKVGDSTPQNYGLQTSDENIADTMVLNSAFKAYKRRLRECGKSDLMLPGLEHMSNEQLFFLSFANLWCEVIKPDKLQEEIRDDLHRPGLLRVITSMSNSKDFAEAYNCPLNSPMNPTEKCSIWE</sequence>
<dbReference type="PANTHER" id="PTHR11733">
    <property type="entry name" value="ZINC METALLOPROTEASE FAMILY M13 NEPRILYSIN-RELATED"/>
    <property type="match status" value="1"/>
</dbReference>
<feature type="domain" description="Peptidase M13 N-terminal" evidence="13">
    <location>
        <begin position="455"/>
        <end position="694"/>
    </location>
</feature>
<feature type="signal peptide" evidence="11">
    <location>
        <begin position="1"/>
        <end position="19"/>
    </location>
</feature>